<feature type="transmembrane region" description="Helical" evidence="9">
    <location>
        <begin position="241"/>
        <end position="263"/>
    </location>
</feature>
<dbReference type="SUPFAM" id="SSF81665">
    <property type="entry name" value="Calcium ATPase, transmembrane domain M"/>
    <property type="match status" value="1"/>
</dbReference>
<feature type="transmembrane region" description="Helical" evidence="9">
    <location>
        <begin position="642"/>
        <end position="662"/>
    </location>
</feature>
<dbReference type="InterPro" id="IPR006068">
    <property type="entry name" value="ATPase_P-typ_cation-transptr_C"/>
</dbReference>
<evidence type="ECO:0000256" key="7">
    <source>
        <dbReference type="ARBA" id="ARBA00023136"/>
    </source>
</evidence>
<dbReference type="PRINTS" id="PR00120">
    <property type="entry name" value="HATPASE"/>
</dbReference>
<dbReference type="Gene3D" id="2.70.150.10">
    <property type="entry name" value="Calcium-transporting ATPase, cytoplasmic transduction domain A"/>
    <property type="match status" value="1"/>
</dbReference>
<dbReference type="SFLD" id="SFLDS00003">
    <property type="entry name" value="Haloacid_Dehalogenase"/>
    <property type="match status" value="1"/>
</dbReference>
<name>A0ABU0F8X5_9HYPH</name>
<dbReference type="Proteomes" id="UP001237448">
    <property type="component" value="Unassembled WGS sequence"/>
</dbReference>
<accession>A0ABU0F8X5</accession>
<dbReference type="InterPro" id="IPR044492">
    <property type="entry name" value="P_typ_ATPase_HD_dom"/>
</dbReference>
<dbReference type="SUPFAM" id="SSF56784">
    <property type="entry name" value="HAD-like"/>
    <property type="match status" value="1"/>
</dbReference>
<dbReference type="EMBL" id="JAUSVK010000001">
    <property type="protein sequence ID" value="MDQ0391063.1"/>
    <property type="molecule type" value="Genomic_DNA"/>
</dbReference>
<dbReference type="Gene3D" id="3.40.1110.10">
    <property type="entry name" value="Calcium-transporting ATPase, cytoplasmic domain N"/>
    <property type="match status" value="2"/>
</dbReference>
<dbReference type="InterPro" id="IPR023299">
    <property type="entry name" value="ATPase_P-typ_cyto_dom_N"/>
</dbReference>
<protein>
    <submittedName>
        <fullName evidence="11">Ca2+-transporting ATPase</fullName>
    </submittedName>
</protein>
<feature type="transmembrane region" description="Helical" evidence="9">
    <location>
        <begin position="75"/>
        <end position="91"/>
    </location>
</feature>
<keyword evidence="3" id="KW-0547">Nucleotide-binding</keyword>
<dbReference type="PANTHER" id="PTHR42861">
    <property type="entry name" value="CALCIUM-TRANSPORTING ATPASE"/>
    <property type="match status" value="1"/>
</dbReference>
<dbReference type="Gene3D" id="3.40.50.1000">
    <property type="entry name" value="HAD superfamily/HAD-like"/>
    <property type="match status" value="2"/>
</dbReference>
<evidence type="ECO:0000256" key="3">
    <source>
        <dbReference type="ARBA" id="ARBA00022741"/>
    </source>
</evidence>
<evidence type="ECO:0000259" key="10">
    <source>
        <dbReference type="SMART" id="SM00831"/>
    </source>
</evidence>
<dbReference type="InterPro" id="IPR023298">
    <property type="entry name" value="ATPase_P-typ_TM_dom_sf"/>
</dbReference>
<feature type="region of interest" description="Disordered" evidence="8">
    <location>
        <begin position="164"/>
        <end position="185"/>
    </location>
</feature>
<feature type="transmembrane region" description="Helical" evidence="9">
    <location>
        <begin position="780"/>
        <end position="803"/>
    </location>
</feature>
<keyword evidence="7 9" id="KW-0472">Membrane</keyword>
<dbReference type="SMART" id="SM00831">
    <property type="entry name" value="Cation_ATPase_N"/>
    <property type="match status" value="1"/>
</dbReference>
<dbReference type="Pfam" id="PF00122">
    <property type="entry name" value="E1-E2_ATPase"/>
    <property type="match status" value="1"/>
</dbReference>
<feature type="transmembrane region" description="Helical" evidence="9">
    <location>
        <begin position="710"/>
        <end position="737"/>
    </location>
</feature>
<dbReference type="Pfam" id="PF00690">
    <property type="entry name" value="Cation_ATPase_N"/>
    <property type="match status" value="1"/>
</dbReference>
<comment type="caution">
    <text evidence="11">The sequence shown here is derived from an EMBL/GenBank/DDBJ whole genome shotgun (WGS) entry which is preliminary data.</text>
</comment>
<proteinExistence type="predicted"/>
<keyword evidence="2 9" id="KW-0812">Transmembrane</keyword>
<evidence type="ECO:0000256" key="4">
    <source>
        <dbReference type="ARBA" id="ARBA00022840"/>
    </source>
</evidence>
<dbReference type="SFLD" id="SFLDG00002">
    <property type="entry name" value="C1.7:_P-type_atpase_like"/>
    <property type="match status" value="1"/>
</dbReference>
<feature type="transmembrane region" description="Helical" evidence="9">
    <location>
        <begin position="749"/>
        <end position="768"/>
    </location>
</feature>
<feature type="domain" description="Cation-transporting P-type ATPase N-terminal" evidence="10">
    <location>
        <begin position="2"/>
        <end position="71"/>
    </location>
</feature>
<dbReference type="RefSeq" id="WP_307422805.1">
    <property type="nucleotide sequence ID" value="NZ_JAUSVK010000001.1"/>
</dbReference>
<dbReference type="PRINTS" id="PR00119">
    <property type="entry name" value="CATATPASE"/>
</dbReference>
<dbReference type="InterPro" id="IPR036412">
    <property type="entry name" value="HAD-like_sf"/>
</dbReference>
<feature type="transmembrane region" description="Helical" evidence="9">
    <location>
        <begin position="815"/>
        <end position="836"/>
    </location>
</feature>
<keyword evidence="12" id="KW-1185">Reference proteome</keyword>
<sequence length="848" mass="89041">MNDGAAPPAAAAGRLEGLSEQEAARRLARHGPNTLEKPRSRNVADIMRDILREPMFLLLLAAAVLYLTVGDWGEGIFVLCGAAVTIGLVVFQEARTERVVSALRQLAEPFARVIREGRERRIPAHELVPGDLMLAGEGERLPADGVLVAGDALTVDESVLTGESVPVSKRPAGDGGPAEHAEAQPGGEATSFVYAGTMNVRGQGVVEVTRTGVSTNLGRIGLSLASIEDEPTLLQKSMQPLVARLGATALAFCGIVALTYGVLRGDWIEGGLAGITLAIALLPEEFPMVLAIFLALGSFRLARQKVLVRRSAAIETLGAVTMLCVDKTGTLTENRMRVAATWRTGILYDPSAAGALDVLVPAALASAPRPVDPMDKAVREAVGSSPLPVSATQPLRSYPLRPDRLAFIQAWAMPDGEVLHAAKGAPEAIFDLCGMPAGERAPAEGAVAELAERGLRVLGVASSRRAGVGADGRLPLFGFDGLVAFEDPVRSDAAAALSQARHAGIDVAMITGDYPATAVEIARQAGIDTGAGAMTGAEIARLAPGALEQRVRRTRVFARVAPEQKLALVEAFKANGEVVAMTGDGINDAPALEAAHIGIAMGRRGTDVAREAADIVLLDDRLASIIGGIRLGRRIFANLRKALVYVTAIHIPVAGLALLPVVTGLPPVLFPLHVVLLELIIDPVCSLVFEGEPGERHAMDKPPRRSGEALFGMRHMAFGVLQGLVVLACVFGAYLWAWAQGLPEDSARALAFVMLIAGNLSLAFAEAAEVGTPFLDRRHWVFFAIATLSFLVMAAIFGIPALASVFRVSLPPWPVLAAGLLLSAAAGGWVGFARWLGEAAAARRARQA</sequence>
<dbReference type="SUPFAM" id="SSF81653">
    <property type="entry name" value="Calcium ATPase, transduction domain A"/>
    <property type="match status" value="1"/>
</dbReference>
<dbReference type="InterPro" id="IPR001757">
    <property type="entry name" value="P_typ_ATPase"/>
</dbReference>
<evidence type="ECO:0000313" key="11">
    <source>
        <dbReference type="EMBL" id="MDQ0391063.1"/>
    </source>
</evidence>
<keyword evidence="6 9" id="KW-1133">Transmembrane helix</keyword>
<reference evidence="11 12" key="1">
    <citation type="submission" date="2023-07" db="EMBL/GenBank/DDBJ databases">
        <title>Genomic Encyclopedia of Type Strains, Phase IV (KMG-IV): sequencing the most valuable type-strain genomes for metagenomic binning, comparative biology and taxonomic classification.</title>
        <authorList>
            <person name="Goeker M."/>
        </authorList>
    </citation>
    <scope>NUCLEOTIDE SEQUENCE [LARGE SCALE GENOMIC DNA]</scope>
    <source>
        <strain evidence="11 12">DSM 5896</strain>
    </source>
</reference>
<organism evidence="11 12">
    <name type="scientific">Labrys monachus</name>
    <dbReference type="NCBI Taxonomy" id="217067"/>
    <lineage>
        <taxon>Bacteria</taxon>
        <taxon>Pseudomonadati</taxon>
        <taxon>Pseudomonadota</taxon>
        <taxon>Alphaproteobacteria</taxon>
        <taxon>Hyphomicrobiales</taxon>
        <taxon>Xanthobacteraceae</taxon>
        <taxon>Labrys</taxon>
    </lineage>
</organism>
<evidence type="ECO:0000256" key="9">
    <source>
        <dbReference type="SAM" id="Phobius"/>
    </source>
</evidence>
<evidence type="ECO:0000256" key="8">
    <source>
        <dbReference type="SAM" id="MobiDB-lite"/>
    </source>
</evidence>
<dbReference type="Gene3D" id="1.20.1110.10">
    <property type="entry name" value="Calcium-transporting ATPase, transmembrane domain"/>
    <property type="match status" value="2"/>
</dbReference>
<dbReference type="Pfam" id="PF00702">
    <property type="entry name" value="Hydrolase"/>
    <property type="match status" value="1"/>
</dbReference>
<evidence type="ECO:0000256" key="1">
    <source>
        <dbReference type="ARBA" id="ARBA00004141"/>
    </source>
</evidence>
<dbReference type="SFLD" id="SFLDF00027">
    <property type="entry name" value="p-type_atpase"/>
    <property type="match status" value="1"/>
</dbReference>
<evidence type="ECO:0000256" key="5">
    <source>
        <dbReference type="ARBA" id="ARBA00022967"/>
    </source>
</evidence>
<feature type="transmembrane region" description="Helical" evidence="9">
    <location>
        <begin position="275"/>
        <end position="299"/>
    </location>
</feature>
<dbReference type="InterPro" id="IPR059000">
    <property type="entry name" value="ATPase_P-type_domA"/>
</dbReference>
<dbReference type="InterPro" id="IPR004014">
    <property type="entry name" value="ATPase_P-typ_cation-transptr_N"/>
</dbReference>
<evidence type="ECO:0000256" key="2">
    <source>
        <dbReference type="ARBA" id="ARBA00022692"/>
    </source>
</evidence>
<evidence type="ECO:0000313" key="12">
    <source>
        <dbReference type="Proteomes" id="UP001237448"/>
    </source>
</evidence>
<gene>
    <name evidence="11" type="ORF">J3R73_000855</name>
</gene>
<feature type="transmembrane region" description="Helical" evidence="9">
    <location>
        <begin position="668"/>
        <end position="689"/>
    </location>
</feature>
<evidence type="ECO:0000256" key="6">
    <source>
        <dbReference type="ARBA" id="ARBA00022989"/>
    </source>
</evidence>
<keyword evidence="4" id="KW-0067">ATP-binding</keyword>
<dbReference type="InterPro" id="IPR018303">
    <property type="entry name" value="ATPase_P-typ_P_site"/>
</dbReference>
<feature type="transmembrane region" description="Helical" evidence="9">
    <location>
        <begin position="50"/>
        <end position="69"/>
    </location>
</feature>
<dbReference type="InterPro" id="IPR008250">
    <property type="entry name" value="ATPase_P-typ_transduc_dom_A_sf"/>
</dbReference>
<comment type="subcellular location">
    <subcellularLocation>
        <location evidence="1">Membrane</location>
        <topology evidence="1">Multi-pass membrane protein</topology>
    </subcellularLocation>
</comment>
<dbReference type="NCBIfam" id="TIGR01494">
    <property type="entry name" value="ATPase_P-type"/>
    <property type="match status" value="1"/>
</dbReference>
<dbReference type="SUPFAM" id="SSF81660">
    <property type="entry name" value="Metal cation-transporting ATPase, ATP-binding domain N"/>
    <property type="match status" value="1"/>
</dbReference>
<dbReference type="PROSITE" id="PS00154">
    <property type="entry name" value="ATPASE_E1_E2"/>
    <property type="match status" value="1"/>
</dbReference>
<dbReference type="InterPro" id="IPR023214">
    <property type="entry name" value="HAD_sf"/>
</dbReference>
<dbReference type="Pfam" id="PF00689">
    <property type="entry name" value="Cation_ATPase_C"/>
    <property type="match status" value="1"/>
</dbReference>
<keyword evidence="5" id="KW-1278">Translocase</keyword>